<comment type="similarity">
    <text evidence="2">Belongs to the TfdA dioxygenase family.</text>
</comment>
<dbReference type="PANTHER" id="PTHR43779:SF2">
    <property type="entry name" value="ALPHA-KETOGLUTARATE-DEPENDENT XANTHINE DIOXYGENASE XAN1"/>
    <property type="match status" value="1"/>
</dbReference>
<evidence type="ECO:0000256" key="2">
    <source>
        <dbReference type="ARBA" id="ARBA00005896"/>
    </source>
</evidence>
<protein>
    <submittedName>
        <fullName evidence="8">Taurine dioxygenase, alpha-ketoglutarate-dependent</fullName>
    </submittedName>
</protein>
<dbReference type="GO" id="GO:0046872">
    <property type="term" value="F:metal ion binding"/>
    <property type="evidence" value="ECO:0007669"/>
    <property type="project" value="UniProtKB-KW"/>
</dbReference>
<dbReference type="EMBL" id="FNVO01000017">
    <property type="protein sequence ID" value="SEG85153.1"/>
    <property type="molecule type" value="Genomic_DNA"/>
</dbReference>
<keyword evidence="5" id="KW-0560">Oxidoreductase</keyword>
<evidence type="ECO:0000256" key="3">
    <source>
        <dbReference type="ARBA" id="ARBA00022723"/>
    </source>
</evidence>
<dbReference type="SUPFAM" id="SSF51197">
    <property type="entry name" value="Clavaminate synthase-like"/>
    <property type="match status" value="1"/>
</dbReference>
<keyword evidence="9" id="KW-1185">Reference proteome</keyword>
<dbReference type="RefSeq" id="WP_103942423.1">
    <property type="nucleotide sequence ID" value="NZ_FNVO01000017.1"/>
</dbReference>
<dbReference type="OrthoDB" id="581608at2"/>
<evidence type="ECO:0000313" key="8">
    <source>
        <dbReference type="EMBL" id="SEG85153.1"/>
    </source>
</evidence>
<evidence type="ECO:0000313" key="9">
    <source>
        <dbReference type="Proteomes" id="UP000236723"/>
    </source>
</evidence>
<dbReference type="PANTHER" id="PTHR43779">
    <property type="entry name" value="DIOXYGENASE RV0097-RELATED"/>
    <property type="match status" value="1"/>
</dbReference>
<dbReference type="InterPro" id="IPR051178">
    <property type="entry name" value="TfdA_dioxygenase"/>
</dbReference>
<evidence type="ECO:0000256" key="6">
    <source>
        <dbReference type="ARBA" id="ARBA00023004"/>
    </source>
</evidence>
<dbReference type="AlphaFoldDB" id="A0A1H6DJZ0"/>
<sequence length="270" mass="30366">MMETVALSPHLGAEVKGVRPEDLLDDAVVARCLEALTWRGVLLIRGLHLDDEAQLAFSRKLGEVIAVSGQEIFTVSLDPAKSRNAEYLKGTFHWHIDGTTDDVPPKATMLTAKHVAMTGGGTEFANTYAAYESLPGKERERYEGLRVVHSFEAAQRLVKPDPTERELKGWRSVPTHESSLVWRRRDGRCSLAIGATADHIVGMDPRESRALLDELQDWATQERFRYAHDWAVGDVVIWDNTGMLHRALPYEQTSERTLHRTTVRGDEPWS</sequence>
<comment type="cofactor">
    <cofactor evidence="1">
        <name>Fe(2+)</name>
        <dbReference type="ChEBI" id="CHEBI:29033"/>
    </cofactor>
</comment>
<organism evidence="8 9">
    <name type="scientific">Thermomonospora echinospora</name>
    <dbReference type="NCBI Taxonomy" id="1992"/>
    <lineage>
        <taxon>Bacteria</taxon>
        <taxon>Bacillati</taxon>
        <taxon>Actinomycetota</taxon>
        <taxon>Actinomycetes</taxon>
        <taxon>Streptosporangiales</taxon>
        <taxon>Thermomonosporaceae</taxon>
        <taxon>Thermomonospora</taxon>
    </lineage>
</organism>
<keyword evidence="4 8" id="KW-0223">Dioxygenase</keyword>
<dbReference type="InterPro" id="IPR042098">
    <property type="entry name" value="TauD-like_sf"/>
</dbReference>
<gene>
    <name evidence="8" type="ORF">SAMN04489712_117149</name>
</gene>
<dbReference type="InterPro" id="IPR003819">
    <property type="entry name" value="TauD/TfdA-like"/>
</dbReference>
<evidence type="ECO:0000256" key="1">
    <source>
        <dbReference type="ARBA" id="ARBA00001954"/>
    </source>
</evidence>
<keyword evidence="6" id="KW-0408">Iron</keyword>
<evidence type="ECO:0000256" key="5">
    <source>
        <dbReference type="ARBA" id="ARBA00023002"/>
    </source>
</evidence>
<dbReference type="Proteomes" id="UP000236723">
    <property type="component" value="Unassembled WGS sequence"/>
</dbReference>
<feature type="domain" description="TauD/TfdA-like" evidence="7">
    <location>
        <begin position="6"/>
        <end position="262"/>
    </location>
</feature>
<accession>A0A1H6DJZ0</accession>
<keyword evidence="3" id="KW-0479">Metal-binding</keyword>
<dbReference type="Gene3D" id="3.60.130.10">
    <property type="entry name" value="Clavaminate synthase-like"/>
    <property type="match status" value="1"/>
</dbReference>
<name>A0A1H6DJZ0_9ACTN</name>
<dbReference type="Pfam" id="PF02668">
    <property type="entry name" value="TauD"/>
    <property type="match status" value="1"/>
</dbReference>
<proteinExistence type="inferred from homology"/>
<evidence type="ECO:0000256" key="4">
    <source>
        <dbReference type="ARBA" id="ARBA00022964"/>
    </source>
</evidence>
<dbReference type="GO" id="GO:0051213">
    <property type="term" value="F:dioxygenase activity"/>
    <property type="evidence" value="ECO:0007669"/>
    <property type="project" value="UniProtKB-KW"/>
</dbReference>
<evidence type="ECO:0000259" key="7">
    <source>
        <dbReference type="Pfam" id="PF02668"/>
    </source>
</evidence>
<reference evidence="9" key="1">
    <citation type="submission" date="2016-10" db="EMBL/GenBank/DDBJ databases">
        <authorList>
            <person name="Varghese N."/>
            <person name="Submissions S."/>
        </authorList>
    </citation>
    <scope>NUCLEOTIDE SEQUENCE [LARGE SCALE GENOMIC DNA]</scope>
    <source>
        <strain evidence="9">DSM 43163</strain>
    </source>
</reference>